<dbReference type="Pfam" id="PF12811">
    <property type="entry name" value="BaxI_1"/>
    <property type="match status" value="1"/>
</dbReference>
<keyword evidence="2" id="KW-0812">Transmembrane</keyword>
<evidence type="ECO:0000256" key="1">
    <source>
        <dbReference type="SAM" id="MobiDB-lite"/>
    </source>
</evidence>
<evidence type="ECO:0008006" key="5">
    <source>
        <dbReference type="Google" id="ProtNLM"/>
    </source>
</evidence>
<keyword evidence="2" id="KW-0472">Membrane</keyword>
<feature type="transmembrane region" description="Helical" evidence="2">
    <location>
        <begin position="148"/>
        <end position="168"/>
    </location>
</feature>
<organism evidence="3 4">
    <name type="scientific">Rothia koreensis</name>
    <dbReference type="NCBI Taxonomy" id="592378"/>
    <lineage>
        <taxon>Bacteria</taxon>
        <taxon>Bacillati</taxon>
        <taxon>Actinomycetota</taxon>
        <taxon>Actinomycetes</taxon>
        <taxon>Micrococcales</taxon>
        <taxon>Micrococcaceae</taxon>
        <taxon>Rothia</taxon>
    </lineage>
</organism>
<evidence type="ECO:0000313" key="4">
    <source>
        <dbReference type="Proteomes" id="UP000462152"/>
    </source>
</evidence>
<accession>A0A7K1LIC1</accession>
<dbReference type="PANTHER" id="PTHR41282:SF1">
    <property type="entry name" value="CONSERVED TRANSMEMBRANE PROTEIN-RELATED"/>
    <property type="match status" value="1"/>
</dbReference>
<dbReference type="OrthoDB" id="116480at2"/>
<dbReference type="RefSeq" id="WP_129315045.1">
    <property type="nucleotide sequence ID" value="NZ_JBFCQO010000005.1"/>
</dbReference>
<feature type="region of interest" description="Disordered" evidence="1">
    <location>
        <begin position="24"/>
        <end position="43"/>
    </location>
</feature>
<dbReference type="InterPro" id="IPR010539">
    <property type="entry name" value="BaxI_1-like"/>
</dbReference>
<evidence type="ECO:0000256" key="2">
    <source>
        <dbReference type="SAM" id="Phobius"/>
    </source>
</evidence>
<dbReference type="Proteomes" id="UP000462152">
    <property type="component" value="Unassembled WGS sequence"/>
</dbReference>
<protein>
    <recommendedName>
        <fullName evidence="5">Bax inhibitor-1/YccA family protein</fullName>
    </recommendedName>
</protein>
<dbReference type="PANTHER" id="PTHR41282">
    <property type="entry name" value="CONSERVED TRANSMEMBRANE PROTEIN-RELATED"/>
    <property type="match status" value="1"/>
</dbReference>
<keyword evidence="2" id="KW-1133">Transmembrane helix</keyword>
<proteinExistence type="predicted"/>
<evidence type="ECO:0000313" key="3">
    <source>
        <dbReference type="EMBL" id="MUN54929.1"/>
    </source>
</evidence>
<feature type="transmembrane region" description="Helical" evidence="2">
    <location>
        <begin position="257"/>
        <end position="280"/>
    </location>
</feature>
<name>A0A7K1LIC1_9MICC</name>
<feature type="transmembrane region" description="Helical" evidence="2">
    <location>
        <begin position="215"/>
        <end position="236"/>
    </location>
</feature>
<reference evidence="3 4" key="1">
    <citation type="submission" date="2019-12" db="EMBL/GenBank/DDBJ databases">
        <authorList>
            <person name="Li J."/>
            <person name="Shi Y."/>
            <person name="Xu G."/>
            <person name="Xiao D."/>
            <person name="Ran X."/>
        </authorList>
    </citation>
    <scope>NUCLEOTIDE SEQUENCE [LARGE SCALE GENOMIC DNA]</scope>
    <source>
        <strain evidence="3 4">JCM 15915</strain>
    </source>
</reference>
<feature type="transmembrane region" description="Helical" evidence="2">
    <location>
        <begin position="122"/>
        <end position="142"/>
    </location>
</feature>
<sequence>MGRGNPLIRRMNNDAQRNDHAYAGQSQYGRNPNAPHGGGDAAYGQAPSAASLNQMYNAPSATPADTQRATMDDVVVKTLSMLGLIAVGGAVGWFLGGIAALFGIIGFVLALVVIFKRKTSPALVMSYAVCEGLFLGGISRVFETQFGGIVLMAVVSTLVVFLGMLALYAKAGVRITGKAAKVLAIGMVAYLVFIVGNLIFGAFTGSSMRDVTVFGIPLGIIIGLLAVVMACACLIQDFQNIDNALRAGVPQKESWRLAFGLIVTLVWLYVEILRLLSYFMPRN</sequence>
<keyword evidence="4" id="KW-1185">Reference proteome</keyword>
<dbReference type="AlphaFoldDB" id="A0A7K1LIC1"/>
<dbReference type="EMBL" id="WOGT01000003">
    <property type="protein sequence ID" value="MUN54929.1"/>
    <property type="molecule type" value="Genomic_DNA"/>
</dbReference>
<feature type="transmembrane region" description="Helical" evidence="2">
    <location>
        <begin position="97"/>
        <end position="115"/>
    </location>
</feature>
<feature type="transmembrane region" description="Helical" evidence="2">
    <location>
        <begin position="180"/>
        <end position="203"/>
    </location>
</feature>
<gene>
    <name evidence="3" type="ORF">GMA10_06840</name>
</gene>
<comment type="caution">
    <text evidence="3">The sequence shown here is derived from an EMBL/GenBank/DDBJ whole genome shotgun (WGS) entry which is preliminary data.</text>
</comment>
<dbReference type="PIRSF" id="PIRSF009160">
    <property type="entry name" value="UCP009160"/>
    <property type="match status" value="1"/>
</dbReference>